<evidence type="ECO:0000313" key="5">
    <source>
        <dbReference type="EMBL" id="GHH97101.1"/>
    </source>
</evidence>
<sequence>MYNHEIETINRTDLEKLQLSHLQQTVKRVYENVPFYKSKFDEIGITPDDIQSLDDLRKLPFTKKKDLRDQYPFGLFAVPMDEVNRIHGSSGTSGKPTVVGYTKNDIKNWASIVARAIVSAGGRKGDIFHNAYGYGLFTGGLGLHYGAEELGVATVPISGGNTDRQITIIDDFKPRGICGTPSYILNIVEHMEQIGMNPRETSLEYGIFGAEPWTEEMRATLERKLDIKAIDIYGLSEVMGPGVAIECYEAQDGLHIAEDHFIVEVLNPETLEPVEDGQDGELVFTSLTKEAMPVIRYRTGDIASITRERCKCGRTHTRMSRLKGRTDDMLIIRGVNVFPSEIERVLLQIEGLVPNYQIHLIKKGSLDSVELHVEIENYLYAKIGQDLAHPELQKLKRNIQHQMKNSCLVSMDTIINKPGSLPRSDGKAKRVVDKRNTVPAV</sequence>
<dbReference type="PANTHER" id="PTHR43439">
    <property type="entry name" value="PHENYLACETATE-COENZYME A LIGASE"/>
    <property type="match status" value="1"/>
</dbReference>
<keyword evidence="6" id="KW-1185">Reference proteome</keyword>
<feature type="region of interest" description="Disordered" evidence="2">
    <location>
        <begin position="418"/>
        <end position="441"/>
    </location>
</feature>
<gene>
    <name evidence="5" type="primary">paaK-2</name>
    <name evidence="5" type="ORF">AM1BK_06440</name>
</gene>
<dbReference type="InterPro" id="IPR028154">
    <property type="entry name" value="AMP-dep_Lig_C"/>
</dbReference>
<keyword evidence="1" id="KW-0547">Nucleotide-binding</keyword>
<proteinExistence type="inferred from homology"/>
<comment type="catalytic activity">
    <reaction evidence="1">
        <text>2-phenylacetate + ATP + CoA = phenylacetyl-CoA + AMP + diphosphate</text>
        <dbReference type="Rhea" id="RHEA:20956"/>
        <dbReference type="ChEBI" id="CHEBI:18401"/>
        <dbReference type="ChEBI" id="CHEBI:30616"/>
        <dbReference type="ChEBI" id="CHEBI:33019"/>
        <dbReference type="ChEBI" id="CHEBI:57287"/>
        <dbReference type="ChEBI" id="CHEBI:57390"/>
        <dbReference type="ChEBI" id="CHEBI:456215"/>
        <dbReference type="EC" id="6.2.1.30"/>
    </reaction>
</comment>
<evidence type="ECO:0000256" key="2">
    <source>
        <dbReference type="SAM" id="MobiDB-lite"/>
    </source>
</evidence>
<name>A0ABQ3MZ31_9BACI</name>
<dbReference type="InterPro" id="IPR042099">
    <property type="entry name" value="ANL_N_sf"/>
</dbReference>
<organism evidence="5 6">
    <name type="scientific">Neobacillus kokaensis</name>
    <dbReference type="NCBI Taxonomy" id="2759023"/>
    <lineage>
        <taxon>Bacteria</taxon>
        <taxon>Bacillati</taxon>
        <taxon>Bacillota</taxon>
        <taxon>Bacilli</taxon>
        <taxon>Bacillales</taxon>
        <taxon>Bacillaceae</taxon>
        <taxon>Neobacillus</taxon>
    </lineage>
</organism>
<feature type="compositionally biased region" description="Basic and acidic residues" evidence="2">
    <location>
        <begin position="424"/>
        <end position="441"/>
    </location>
</feature>
<dbReference type="InterPro" id="IPR045851">
    <property type="entry name" value="AMP-bd_C_sf"/>
</dbReference>
<dbReference type="InterPro" id="IPR000873">
    <property type="entry name" value="AMP-dep_synth/lig_dom"/>
</dbReference>
<dbReference type="Pfam" id="PF00501">
    <property type="entry name" value="AMP-binding"/>
    <property type="match status" value="1"/>
</dbReference>
<dbReference type="EMBL" id="BNDS01000002">
    <property type="protein sequence ID" value="GHH97101.1"/>
    <property type="molecule type" value="Genomic_DNA"/>
</dbReference>
<evidence type="ECO:0000259" key="3">
    <source>
        <dbReference type="Pfam" id="PF00501"/>
    </source>
</evidence>
<comment type="similarity">
    <text evidence="1">Belongs to the phenylacetyl-CoA ligase family.</text>
</comment>
<evidence type="ECO:0000259" key="4">
    <source>
        <dbReference type="Pfam" id="PF14535"/>
    </source>
</evidence>
<dbReference type="Pfam" id="PF14535">
    <property type="entry name" value="AMP-binding_C_2"/>
    <property type="match status" value="1"/>
</dbReference>
<evidence type="ECO:0000256" key="1">
    <source>
        <dbReference type="PIRNR" id="PIRNR006444"/>
    </source>
</evidence>
<comment type="pathway">
    <text evidence="1">Aromatic compound metabolism; phenylacetate degradation.</text>
</comment>
<dbReference type="SUPFAM" id="SSF56801">
    <property type="entry name" value="Acetyl-CoA synthetase-like"/>
    <property type="match status" value="1"/>
</dbReference>
<dbReference type="InterPro" id="IPR051414">
    <property type="entry name" value="Adenylate-forming_Reductase"/>
</dbReference>
<keyword evidence="1 5" id="KW-0436">Ligase</keyword>
<dbReference type="Proteomes" id="UP000637074">
    <property type="component" value="Unassembled WGS sequence"/>
</dbReference>
<feature type="domain" description="AMP-dependent ligase C-terminal" evidence="4">
    <location>
        <begin position="334"/>
        <end position="435"/>
    </location>
</feature>
<dbReference type="InterPro" id="IPR011880">
    <property type="entry name" value="PA_CoA_ligase"/>
</dbReference>
<accession>A0ABQ3MZ31</accession>
<dbReference type="GO" id="GO:0016874">
    <property type="term" value="F:ligase activity"/>
    <property type="evidence" value="ECO:0007669"/>
    <property type="project" value="UniProtKB-KW"/>
</dbReference>
<dbReference type="EC" id="6.2.1.30" evidence="1"/>
<evidence type="ECO:0000313" key="6">
    <source>
        <dbReference type="Proteomes" id="UP000637074"/>
    </source>
</evidence>
<dbReference type="RefSeq" id="WP_191269619.1">
    <property type="nucleotide sequence ID" value="NZ_BNDS01000002.1"/>
</dbReference>
<dbReference type="PIRSF" id="PIRSF006444">
    <property type="entry name" value="PaaK"/>
    <property type="match status" value="1"/>
</dbReference>
<dbReference type="CDD" id="cd05913">
    <property type="entry name" value="PaaK"/>
    <property type="match status" value="1"/>
</dbReference>
<dbReference type="PANTHER" id="PTHR43439:SF1">
    <property type="entry name" value="PHENYLACETATE-COENZYME A LIGASE"/>
    <property type="match status" value="1"/>
</dbReference>
<dbReference type="NCBIfam" id="TIGR02155">
    <property type="entry name" value="PA_CoA_ligase"/>
    <property type="match status" value="1"/>
</dbReference>
<protein>
    <recommendedName>
        <fullName evidence="1">Phenylacetate-coenzyme A ligase</fullName>
        <ecNumber evidence="1">6.2.1.30</ecNumber>
    </recommendedName>
    <alternativeName>
        <fullName evidence="1">Phenylacetyl-CoA ligase</fullName>
    </alternativeName>
</protein>
<dbReference type="Gene3D" id="3.40.50.12780">
    <property type="entry name" value="N-terminal domain of ligase-like"/>
    <property type="match status" value="1"/>
</dbReference>
<comment type="function">
    <text evidence="1">Catalyzes the activation of phenylacetic acid (PA) to phenylacetyl-CoA (PA-CoA).</text>
</comment>
<dbReference type="Gene3D" id="3.30.300.30">
    <property type="match status" value="1"/>
</dbReference>
<comment type="caution">
    <text evidence="5">The sequence shown here is derived from an EMBL/GenBank/DDBJ whole genome shotgun (WGS) entry which is preliminary data.</text>
</comment>
<dbReference type="InterPro" id="IPR049623">
    <property type="entry name" value="PA_CoA_lig_proteobact_actino"/>
</dbReference>
<reference evidence="5 6" key="1">
    <citation type="journal article" date="2022" name="Int. J. Syst. Evol. Microbiol.">
        <title>Neobacillus kokaensis sp. nov., isolated from soil.</title>
        <authorList>
            <person name="Yuki K."/>
            <person name="Matsubara H."/>
            <person name="Yamaguchi S."/>
        </authorList>
    </citation>
    <scope>NUCLEOTIDE SEQUENCE [LARGE SCALE GENOMIC DNA]</scope>
    <source>
        <strain evidence="5 6">LOB 377</strain>
    </source>
</reference>
<feature type="domain" description="AMP-dependent synthetase/ligase" evidence="3">
    <location>
        <begin position="89"/>
        <end position="285"/>
    </location>
</feature>